<dbReference type="GO" id="GO:0000981">
    <property type="term" value="F:DNA-binding transcription factor activity, RNA polymerase II-specific"/>
    <property type="evidence" value="ECO:0000318"/>
    <property type="project" value="GO_Central"/>
</dbReference>
<evidence type="ECO:0000259" key="5">
    <source>
        <dbReference type="Pfam" id="PF08778"/>
    </source>
</evidence>
<dbReference type="GO" id="GO:0032364">
    <property type="term" value="P:intracellular oxygen homeostasis"/>
    <property type="evidence" value="ECO:0000318"/>
    <property type="project" value="GO_Central"/>
</dbReference>
<dbReference type="AlphaFoldDB" id="F7B9S8"/>
<dbReference type="GO" id="GO:0005667">
    <property type="term" value="C:transcription regulator complex"/>
    <property type="evidence" value="ECO:0000318"/>
    <property type="project" value="GO_Central"/>
</dbReference>
<evidence type="ECO:0000256" key="3">
    <source>
        <dbReference type="ARBA" id="ARBA00023242"/>
    </source>
</evidence>
<dbReference type="Pfam" id="PF08778">
    <property type="entry name" value="HIF-1a_CTAD"/>
    <property type="match status" value="1"/>
</dbReference>
<evidence type="ECO:0000256" key="1">
    <source>
        <dbReference type="ARBA" id="ARBA00023015"/>
    </source>
</evidence>
<dbReference type="InParanoid" id="F7B9S8"/>
<evidence type="ECO:0000313" key="7">
    <source>
        <dbReference type="Proteomes" id="UP000002279"/>
    </source>
</evidence>
<dbReference type="GO" id="GO:0006357">
    <property type="term" value="P:regulation of transcription by RNA polymerase II"/>
    <property type="evidence" value="ECO:0000318"/>
    <property type="project" value="GO_Central"/>
</dbReference>
<dbReference type="GO" id="GO:0000977">
    <property type="term" value="F:RNA polymerase II transcription regulatory region sequence-specific DNA binding"/>
    <property type="evidence" value="ECO:0000318"/>
    <property type="project" value="GO_Central"/>
</dbReference>
<protein>
    <recommendedName>
        <fullName evidence="5">HIF-1 alpha C-terminal transactivation domain-containing protein</fullName>
    </recommendedName>
</protein>
<dbReference type="PANTHER" id="PTHR23043">
    <property type="entry name" value="HYPOXIA-INDUCIBLE FACTOR 1 ALPHA"/>
    <property type="match status" value="1"/>
</dbReference>
<reference evidence="6" key="2">
    <citation type="submission" date="2025-09" db="UniProtKB">
        <authorList>
            <consortium name="Ensembl"/>
        </authorList>
    </citation>
    <scope>IDENTIFICATION</scope>
    <source>
        <strain evidence="6">Glennie</strain>
    </source>
</reference>
<dbReference type="OMA" id="DDFICEA"/>
<keyword evidence="3" id="KW-0539">Nucleus</keyword>
<proteinExistence type="predicted"/>
<dbReference type="HOGENOM" id="CLU_010044_3_1_1"/>
<keyword evidence="7" id="KW-1185">Reference proteome</keyword>
<reference evidence="6" key="1">
    <citation type="submission" date="2025-08" db="UniProtKB">
        <authorList>
            <consortium name="Ensembl"/>
        </authorList>
    </citation>
    <scope>IDENTIFICATION</scope>
    <source>
        <strain evidence="6">Glennie</strain>
    </source>
</reference>
<dbReference type="Proteomes" id="UP000002279">
    <property type="component" value="Unplaced"/>
</dbReference>
<keyword evidence="1" id="KW-0805">Transcription regulation</keyword>
<dbReference type="Bgee" id="ENSOANG00000015360">
    <property type="expression patterns" value="Expressed in heart and 7 other cell types or tissues"/>
</dbReference>
<feature type="compositionally biased region" description="Gly residues" evidence="4">
    <location>
        <begin position="181"/>
        <end position="194"/>
    </location>
</feature>
<accession>F7B9S8</accession>
<feature type="compositionally biased region" description="Pro residues" evidence="4">
    <location>
        <begin position="235"/>
        <end position="272"/>
    </location>
</feature>
<dbReference type="eggNOG" id="KOG3558">
    <property type="taxonomic scope" value="Eukaryota"/>
</dbReference>
<evidence type="ECO:0000256" key="2">
    <source>
        <dbReference type="ARBA" id="ARBA00023163"/>
    </source>
</evidence>
<feature type="compositionally biased region" description="Polar residues" evidence="4">
    <location>
        <begin position="90"/>
        <end position="99"/>
    </location>
</feature>
<feature type="domain" description="HIF-1 alpha C-terminal transactivation" evidence="5">
    <location>
        <begin position="303"/>
        <end position="338"/>
    </location>
</feature>
<dbReference type="GO" id="GO:0005634">
    <property type="term" value="C:nucleus"/>
    <property type="evidence" value="ECO:0000318"/>
    <property type="project" value="GO_Central"/>
</dbReference>
<dbReference type="GeneTree" id="ENSGT00940000155930"/>
<sequence length="339" mass="35591">MDGEDFQLSPICPEDAPLLECAQAAQESLTTMTSLFQPLAPAAPEKFPRQMAGKKAGSGGHRPVASVFFEGGSRAALPPYCTPACTPLSSMGGRSNTQWPPDPPLGYPHVKWAGPDPRAGPLGGGPSSGPPRPSPGLPLYKDRSSKVLTPPGPGLNPALLALSDKLRLKRHLDRGDPPRGLPGGGTAPGGGGGPSHQMWKRMRSLKGEDCPLLPEKPPNLGVRSDDFICEAPRGLGPPQPLGPPRQKPLPLHGLPPPPSPGDTPKAPGPPPFYRSRYQDCGPPPARKMSGMTSRLLGPSLEPYLLPELTRYDCEVNVPVPGSSTLLQGSDLLRALDQAA</sequence>
<feature type="region of interest" description="Disordered" evidence="4">
    <location>
        <begin position="90"/>
        <end position="293"/>
    </location>
</feature>
<name>F7B9S8_ORNAN</name>
<dbReference type="PANTHER" id="PTHR23043:SF17">
    <property type="entry name" value="PROTEIN SIMILAR"/>
    <property type="match status" value="1"/>
</dbReference>
<dbReference type="GO" id="GO:0071456">
    <property type="term" value="P:cellular response to hypoxia"/>
    <property type="evidence" value="ECO:0000318"/>
    <property type="project" value="GO_Central"/>
</dbReference>
<keyword evidence="2" id="KW-0804">Transcription</keyword>
<dbReference type="Ensembl" id="ENSOANT00000024170.3">
    <property type="protein sequence ID" value="ENSOANP00000024166.2"/>
    <property type="gene ID" value="ENSOANG00000015360.3"/>
</dbReference>
<evidence type="ECO:0000313" key="6">
    <source>
        <dbReference type="Ensembl" id="ENSOANP00000024166.2"/>
    </source>
</evidence>
<organism evidence="6 7">
    <name type="scientific">Ornithorhynchus anatinus</name>
    <name type="common">Duckbill platypus</name>
    <dbReference type="NCBI Taxonomy" id="9258"/>
    <lineage>
        <taxon>Eukaryota</taxon>
        <taxon>Metazoa</taxon>
        <taxon>Chordata</taxon>
        <taxon>Craniata</taxon>
        <taxon>Vertebrata</taxon>
        <taxon>Euteleostomi</taxon>
        <taxon>Mammalia</taxon>
        <taxon>Monotremata</taxon>
        <taxon>Ornithorhynchidae</taxon>
        <taxon>Ornithorhynchus</taxon>
    </lineage>
</organism>
<evidence type="ECO:0000256" key="4">
    <source>
        <dbReference type="SAM" id="MobiDB-lite"/>
    </source>
</evidence>
<dbReference type="STRING" id="9258.ENSOANP00000024166"/>
<dbReference type="InterPro" id="IPR014887">
    <property type="entry name" value="HIF-1_CTAD"/>
</dbReference>